<comment type="caution">
    <text evidence="4">The sequence shown here is derived from an EMBL/GenBank/DDBJ whole genome shotgun (WGS) entry which is preliminary data.</text>
</comment>
<evidence type="ECO:0000256" key="1">
    <source>
        <dbReference type="SAM" id="Coils"/>
    </source>
</evidence>
<dbReference type="SMART" id="SM00325">
    <property type="entry name" value="RhoGEF"/>
    <property type="match status" value="1"/>
</dbReference>
<feature type="compositionally biased region" description="Polar residues" evidence="2">
    <location>
        <begin position="1569"/>
        <end position="1591"/>
    </location>
</feature>
<feature type="compositionally biased region" description="Polar residues" evidence="2">
    <location>
        <begin position="1077"/>
        <end position="1090"/>
    </location>
</feature>
<feature type="compositionally biased region" description="Polar residues" evidence="2">
    <location>
        <begin position="1460"/>
        <end position="1512"/>
    </location>
</feature>
<feature type="compositionally biased region" description="Polar residues" evidence="2">
    <location>
        <begin position="821"/>
        <end position="834"/>
    </location>
</feature>
<feature type="compositionally biased region" description="Basic and acidic residues" evidence="2">
    <location>
        <begin position="1592"/>
        <end position="1612"/>
    </location>
</feature>
<organism evidence="4 5">
    <name type="scientific">Dreissena polymorpha</name>
    <name type="common">Zebra mussel</name>
    <name type="synonym">Mytilus polymorpha</name>
    <dbReference type="NCBI Taxonomy" id="45954"/>
    <lineage>
        <taxon>Eukaryota</taxon>
        <taxon>Metazoa</taxon>
        <taxon>Spiralia</taxon>
        <taxon>Lophotrochozoa</taxon>
        <taxon>Mollusca</taxon>
        <taxon>Bivalvia</taxon>
        <taxon>Autobranchia</taxon>
        <taxon>Heteroconchia</taxon>
        <taxon>Euheterodonta</taxon>
        <taxon>Imparidentia</taxon>
        <taxon>Neoheterodontei</taxon>
        <taxon>Myida</taxon>
        <taxon>Dreissenoidea</taxon>
        <taxon>Dreissenidae</taxon>
        <taxon>Dreissena</taxon>
    </lineage>
</organism>
<dbReference type="Pfam" id="PF00621">
    <property type="entry name" value="RhoGEF"/>
    <property type="match status" value="1"/>
</dbReference>
<feature type="region of interest" description="Disordered" evidence="2">
    <location>
        <begin position="1247"/>
        <end position="1318"/>
    </location>
</feature>
<feature type="region of interest" description="Disordered" evidence="2">
    <location>
        <begin position="1119"/>
        <end position="1220"/>
    </location>
</feature>
<evidence type="ECO:0000259" key="3">
    <source>
        <dbReference type="PROSITE" id="PS50010"/>
    </source>
</evidence>
<feature type="region of interest" description="Disordered" evidence="2">
    <location>
        <begin position="1066"/>
        <end position="1098"/>
    </location>
</feature>
<dbReference type="OrthoDB" id="245697at2759"/>
<feature type="compositionally biased region" description="Polar residues" evidence="2">
    <location>
        <begin position="1536"/>
        <end position="1558"/>
    </location>
</feature>
<evidence type="ECO:0000313" key="5">
    <source>
        <dbReference type="Proteomes" id="UP000828390"/>
    </source>
</evidence>
<name>A0A9D4R2A3_DREPO</name>
<reference evidence="4" key="2">
    <citation type="submission" date="2020-11" db="EMBL/GenBank/DDBJ databases">
        <authorList>
            <person name="McCartney M.A."/>
            <person name="Auch B."/>
            <person name="Kono T."/>
            <person name="Mallez S."/>
            <person name="Becker A."/>
            <person name="Gohl D.M."/>
            <person name="Silverstein K.A.T."/>
            <person name="Koren S."/>
            <person name="Bechman K.B."/>
            <person name="Herman A."/>
            <person name="Abrahante J.E."/>
            <person name="Garbe J."/>
        </authorList>
    </citation>
    <scope>NUCLEOTIDE SEQUENCE</scope>
    <source>
        <strain evidence="4">Duluth1</strain>
        <tissue evidence="4">Whole animal</tissue>
    </source>
</reference>
<feature type="coiled-coil region" evidence="1">
    <location>
        <begin position="380"/>
        <end position="414"/>
    </location>
</feature>
<protein>
    <recommendedName>
        <fullName evidence="3">DH domain-containing protein</fullName>
    </recommendedName>
</protein>
<feature type="compositionally biased region" description="Basic and acidic residues" evidence="2">
    <location>
        <begin position="1640"/>
        <end position="1652"/>
    </location>
</feature>
<feature type="compositionally biased region" description="Basic and acidic residues" evidence="2">
    <location>
        <begin position="1296"/>
        <end position="1318"/>
    </location>
</feature>
<feature type="compositionally biased region" description="Basic and acidic residues" evidence="2">
    <location>
        <begin position="1119"/>
        <end position="1128"/>
    </location>
</feature>
<feature type="compositionally biased region" description="Polar residues" evidence="2">
    <location>
        <begin position="1195"/>
        <end position="1206"/>
    </location>
</feature>
<feature type="compositionally biased region" description="Low complexity" evidence="2">
    <location>
        <begin position="1173"/>
        <end position="1182"/>
    </location>
</feature>
<dbReference type="Gene3D" id="1.20.900.10">
    <property type="entry name" value="Dbl homology (DH) domain"/>
    <property type="match status" value="1"/>
</dbReference>
<dbReference type="PROSITE" id="PS50010">
    <property type="entry name" value="DH_2"/>
    <property type="match status" value="1"/>
</dbReference>
<feature type="compositionally biased region" description="Basic and acidic residues" evidence="2">
    <location>
        <begin position="804"/>
        <end position="820"/>
    </location>
</feature>
<feature type="compositionally biased region" description="Polar residues" evidence="2">
    <location>
        <begin position="1281"/>
        <end position="1295"/>
    </location>
</feature>
<sequence>MGKTFQGSHKHQGVSGNASKSCGGQKCTDIKKKTFFRGDKRSDGSEKVFGKRGLVLRGFEGVSGRDGSACLVNTDSCEVWCVCKLVKPCQKCRERDREDNDSAPTPDNKFSRVLNGYMTISADDEEDRTESGSVTPKSDENHTNGVYYKEDCLLSAHLDNLAQCNRIYPELGSKTNVESKLRNGLPAEKCLNQTNNAGLARNLMVKVGEERVENGFKNGATQFKSVGFYASDLSEASESIGINLEELFQKLDELNKAHEGLACEQGINEPRLADSPHGTPSSEMDSASVCSGFDHFDFDTSFCSLKSTDMMEHGDLADQLSMVQQMVVEMKTGFSRAMEELSKIQYGDQTLQQQLADNTRQCHTEITTLTSTVHDIKSEVEKLTGRLDAVSETQRSLQEKLDAYQSDKSMLLEELERSGAISEQTRLRLLGGTENNNTIPHNVAPMVHPYLNSLQNHHRGVEDYHSDSSLTAAVSRSLNLTQALGEKCLNLDLSMTSTDEDEDNSRHSRSRSGSGHRGLRHRKPVYLESPVRASQKVPPHEQMLGGVAREEAARDIVDVEREYCSQLWSLMEDFMNPLRDETIVGRGEFNLLFPAYIPHIYEQHCIILRKMEERIKKWKNGGVIGDVFAQFTESQDCEGLMLYKEFINDFPTMINTMNKWFTHSPHFRELMQSQCLANSPVLQLLLAPLQQVPKYSILLKSMLKYTPLEHPDRYFLESSLGRLKQFLNSMNDDLEQAMQAIDSNNTTMNRTRETGNSAHSKSSTSSGEVNQKSRDSGVHSNEEEIAKSSSLSPNTTRRHLLQVLKEKREQREQRAKERQDGQPSTPRGQKTSYGSHPDLHNQFNATAEGRISPYLASLPQSRMFSSLSKLPLPRENGISHKSRSRKQFENQRPVINPHYLRPLTPQVFPNSGTHNFENVRRREELAEIMSQRPQSAMEYSYRLHGQHDEYLAMLAQQAGLEFSPPHSTSSDRSRQDLQLSLQKLLAETGHTQDEIGDHDQTLQEGRVSYHEQFLATKNKILRHKEQLAANGGFDQLQDDYGTFEDEDNDVDDTQNVTPMKLLPESHRPKIMVPRWRQTASPPSYNQSVTNGDRKLTGHDVHDANLASSLAQSLFENNKHHSFPRDKSFNHQRQPSEDNTNNFQGTASLKRKGQTITIESPRKSSAGQSPMSNGSKGKSAAKSLSFDVSPHRPSSLDINSEGASSSNKRNRSVTKSDKDVTKRNSITKLSDVIAYTADCLENNELKKHEHFTNDDDGDQVESPRKASAEGQSAKLTKLDILGNTNMKVSSVDNAGSSEEHSADDHMDSDNKTSNEPSKKVNTDSVVFYFQNRDKLNQGITNGVDSQRSPVFLGVNKTSTPVREQKPFQTSNQSDSFNNGNRKLSGRLVREDAVNEETASKSMDSNGGADATAKGEVPAKERVLMKVDKLRMSFERKKQKSEERRQSQQMASPTSPTSASSIQKQFNDLTVTSQGSENKNGSLPTFYSAPIQENGTDSQETKSGLYKKSSQNKLKFSYDASASARQIQHKIERAASPTGRTPSPINMNSPYEQFKSQVEASNLARPKGKGTSPQRHSVETSLIPQRSGSPTRSSAERERPKSTTDFTKGNHDVSDGQNLKSAMKETKIPVLKKSSGGMLSKSSEDISKLKKKTPFKDQLKNIFGRKKKKSKLYNGNSYDPDAEYNNHVTIVPESSFQQVDDELGFYPLSASRRANSASHILQGYKSDDDDDDDPVSAV</sequence>
<feature type="region of interest" description="Disordered" evidence="2">
    <location>
        <begin position="496"/>
        <end position="523"/>
    </location>
</feature>
<feature type="compositionally biased region" description="Polar residues" evidence="2">
    <location>
        <begin position="1130"/>
        <end position="1146"/>
    </location>
</feature>
<keyword evidence="5" id="KW-1185">Reference proteome</keyword>
<dbReference type="InterPro" id="IPR000219">
    <property type="entry name" value="DH_dom"/>
</dbReference>
<reference evidence="4" key="1">
    <citation type="journal article" date="2019" name="bioRxiv">
        <title>The Genome of the Zebra Mussel, Dreissena polymorpha: A Resource for Invasive Species Research.</title>
        <authorList>
            <person name="McCartney M.A."/>
            <person name="Auch B."/>
            <person name="Kono T."/>
            <person name="Mallez S."/>
            <person name="Zhang Y."/>
            <person name="Obille A."/>
            <person name="Becker A."/>
            <person name="Abrahante J.E."/>
            <person name="Garbe J."/>
            <person name="Badalamenti J.P."/>
            <person name="Herman A."/>
            <person name="Mangelson H."/>
            <person name="Liachko I."/>
            <person name="Sullivan S."/>
            <person name="Sone E.D."/>
            <person name="Koren S."/>
            <person name="Silverstein K.A.T."/>
            <person name="Beckman K.B."/>
            <person name="Gohl D.M."/>
        </authorList>
    </citation>
    <scope>NUCLEOTIDE SEQUENCE</scope>
    <source>
        <strain evidence="4">Duluth1</strain>
        <tissue evidence="4">Whole animal</tissue>
    </source>
</reference>
<dbReference type="EMBL" id="JAIWYP010000003">
    <property type="protein sequence ID" value="KAH3852314.1"/>
    <property type="molecule type" value="Genomic_DNA"/>
</dbReference>
<feature type="compositionally biased region" description="Low complexity" evidence="2">
    <location>
        <begin position="1449"/>
        <end position="1459"/>
    </location>
</feature>
<keyword evidence="1" id="KW-0175">Coiled coil</keyword>
<feature type="compositionally biased region" description="Low complexity" evidence="2">
    <location>
        <begin position="1629"/>
        <end position="1639"/>
    </location>
</feature>
<feature type="region of interest" description="Disordered" evidence="2">
    <location>
        <begin position="1"/>
        <end position="25"/>
    </location>
</feature>
<feature type="compositionally biased region" description="Basic and acidic residues" evidence="2">
    <location>
        <begin position="771"/>
        <end position="786"/>
    </location>
</feature>
<evidence type="ECO:0000256" key="2">
    <source>
        <dbReference type="SAM" id="MobiDB-lite"/>
    </source>
</evidence>
<proteinExistence type="predicted"/>
<feature type="region of interest" description="Disordered" evidence="2">
    <location>
        <begin position="742"/>
        <end position="841"/>
    </location>
</feature>
<dbReference type="PANTHER" id="PTHR46944">
    <property type="entry name" value="RHO GUANINE NUCLEOTIDE EXCHANGE FACTOR 33"/>
    <property type="match status" value="1"/>
</dbReference>
<dbReference type="GO" id="GO:0005085">
    <property type="term" value="F:guanyl-nucleotide exchange factor activity"/>
    <property type="evidence" value="ECO:0007669"/>
    <property type="project" value="InterPro"/>
</dbReference>
<dbReference type="Proteomes" id="UP000828390">
    <property type="component" value="Unassembled WGS sequence"/>
</dbReference>
<feature type="compositionally biased region" description="Polar residues" evidence="2">
    <location>
        <begin position="1356"/>
        <end position="1380"/>
    </location>
</feature>
<feature type="compositionally biased region" description="Basic and acidic residues" evidence="2">
    <location>
        <begin position="1415"/>
        <end position="1444"/>
    </location>
</feature>
<accession>A0A9D4R2A3</accession>
<feature type="domain" description="DH" evidence="3">
    <location>
        <begin position="548"/>
        <end position="733"/>
    </location>
</feature>
<gene>
    <name evidence="4" type="ORF">DPMN_094819</name>
</gene>
<feature type="compositionally biased region" description="Polar residues" evidence="2">
    <location>
        <begin position="742"/>
        <end position="770"/>
    </location>
</feature>
<feature type="compositionally biased region" description="Polar residues" evidence="2">
    <location>
        <begin position="1153"/>
        <end position="1172"/>
    </location>
</feature>
<feature type="region of interest" description="Disordered" evidence="2">
    <location>
        <begin position="121"/>
        <end position="142"/>
    </location>
</feature>
<evidence type="ECO:0000313" key="4">
    <source>
        <dbReference type="EMBL" id="KAH3852314.1"/>
    </source>
</evidence>
<dbReference type="SUPFAM" id="SSF48065">
    <property type="entry name" value="DBL homology domain (DH-domain)"/>
    <property type="match status" value="1"/>
</dbReference>
<dbReference type="InterPro" id="IPR042849">
    <property type="entry name" value="ARHGEF33"/>
</dbReference>
<dbReference type="InterPro" id="IPR035899">
    <property type="entry name" value="DBL_dom_sf"/>
</dbReference>
<feature type="region of interest" description="Disordered" evidence="2">
    <location>
        <begin position="1356"/>
        <end position="1652"/>
    </location>
</feature>
<dbReference type="PANTHER" id="PTHR46944:SF1">
    <property type="entry name" value="RHO GUANINE NUCLEOTIDE EXCHANGE FACTOR 33"/>
    <property type="match status" value="1"/>
</dbReference>